<dbReference type="PANTHER" id="PTHR37984">
    <property type="entry name" value="PROTEIN CBG26694"/>
    <property type="match status" value="1"/>
</dbReference>
<dbReference type="OrthoDB" id="10062030at2759"/>
<sequence>MLALVYSTTSNNTGEAFHVAWCNNSKLNACPRVLSPPLPALLARQALPCSDRPSLTTMVTEFPRPRRSSRTLAILESRVWLLLHLSPGRQTPPPVEALYKQFKRVVCNSMFLEPRKAIRPTDRAVTTILANCLEKTFKLVHRVVVDVIGPLPETRKGNRFIVVMVDYLNEWCEAVLVKQQDTRPIFESHLLREICALLGIHKTRTTPYHSEGKGLVERTNKIIKKILTTLVDRYEEERWDEHIPLCMLPYRVAVHVSTGYAPTPVAPANLVGSNEYVRSLRERPFAALLIARENIGRAQQHQKAVYDRRLNGPVYEVGDHVFLHRPKSPPGALPKFHQPSQGPYVIIMKRPSVTHLSRILMRNAYITTIQKNIPPTS</sequence>
<dbReference type="EMBL" id="KL597044">
    <property type="protein sequence ID" value="KER20548.1"/>
    <property type="molecule type" value="Genomic_DNA"/>
</dbReference>
<dbReference type="RefSeq" id="XP_009175699.1">
    <property type="nucleotide sequence ID" value="XM_009177435.1"/>
</dbReference>
<dbReference type="SUPFAM" id="SSF53098">
    <property type="entry name" value="Ribonuclease H-like"/>
    <property type="match status" value="1"/>
</dbReference>
<gene>
    <name evidence="2" type="ORF">T265_10919</name>
</gene>
<accession>A0A074Z0R3</accession>
<dbReference type="InterPro" id="IPR050951">
    <property type="entry name" value="Retrovirus_Pol_polyprotein"/>
</dbReference>
<reference evidence="2 3" key="1">
    <citation type="submission" date="2013-11" db="EMBL/GenBank/DDBJ databases">
        <title>Opisthorchis viverrini - life in the bile duct.</title>
        <authorList>
            <person name="Young N.D."/>
            <person name="Nagarajan N."/>
            <person name="Lin S.J."/>
            <person name="Korhonen P.K."/>
            <person name="Jex A.R."/>
            <person name="Hall R.S."/>
            <person name="Safavi-Hemami H."/>
            <person name="Kaewkong W."/>
            <person name="Bertrand D."/>
            <person name="Gao S."/>
            <person name="Seet Q."/>
            <person name="Wongkham S."/>
            <person name="Teh B.T."/>
            <person name="Wongkham C."/>
            <person name="Intapan P.M."/>
            <person name="Maleewong W."/>
            <person name="Yang X."/>
            <person name="Hu M."/>
            <person name="Wang Z."/>
            <person name="Hofmann A."/>
            <person name="Sternberg P.W."/>
            <person name="Tan P."/>
            <person name="Wang J."/>
            <person name="Gasser R.B."/>
        </authorList>
    </citation>
    <scope>NUCLEOTIDE SEQUENCE [LARGE SCALE GENOMIC DNA]</scope>
</reference>
<dbReference type="InterPro" id="IPR012337">
    <property type="entry name" value="RNaseH-like_sf"/>
</dbReference>
<keyword evidence="3" id="KW-1185">Reference proteome</keyword>
<evidence type="ECO:0000259" key="1">
    <source>
        <dbReference type="PROSITE" id="PS50994"/>
    </source>
</evidence>
<dbReference type="Gene3D" id="3.30.420.10">
    <property type="entry name" value="Ribonuclease H-like superfamily/Ribonuclease H"/>
    <property type="match status" value="1"/>
</dbReference>
<organism evidence="2 3">
    <name type="scientific">Opisthorchis viverrini</name>
    <name type="common">Southeast Asian liver fluke</name>
    <dbReference type="NCBI Taxonomy" id="6198"/>
    <lineage>
        <taxon>Eukaryota</taxon>
        <taxon>Metazoa</taxon>
        <taxon>Spiralia</taxon>
        <taxon>Lophotrochozoa</taxon>
        <taxon>Platyhelminthes</taxon>
        <taxon>Trematoda</taxon>
        <taxon>Digenea</taxon>
        <taxon>Opisthorchiida</taxon>
        <taxon>Opisthorchiata</taxon>
        <taxon>Opisthorchiidae</taxon>
        <taxon>Opisthorchis</taxon>
    </lineage>
</organism>
<name>A0A074Z0R3_OPIVI</name>
<dbReference type="GeneID" id="20325087"/>
<dbReference type="PROSITE" id="PS50994">
    <property type="entry name" value="INTEGRASE"/>
    <property type="match status" value="1"/>
</dbReference>
<dbReference type="CTD" id="20325087"/>
<dbReference type="KEGG" id="ovi:T265_10919"/>
<dbReference type="PANTHER" id="PTHR37984:SF5">
    <property type="entry name" value="PROTEIN NYNRIN-LIKE"/>
    <property type="match status" value="1"/>
</dbReference>
<feature type="domain" description="Integrase catalytic" evidence="1">
    <location>
        <begin position="110"/>
        <end position="270"/>
    </location>
</feature>
<evidence type="ECO:0000313" key="2">
    <source>
        <dbReference type="EMBL" id="KER20548.1"/>
    </source>
</evidence>
<dbReference type="GO" id="GO:0003676">
    <property type="term" value="F:nucleic acid binding"/>
    <property type="evidence" value="ECO:0007669"/>
    <property type="project" value="InterPro"/>
</dbReference>
<dbReference type="InterPro" id="IPR036397">
    <property type="entry name" value="RNaseH_sf"/>
</dbReference>
<dbReference type="STRING" id="6198.A0A074Z0R3"/>
<dbReference type="GO" id="GO:0015074">
    <property type="term" value="P:DNA integration"/>
    <property type="evidence" value="ECO:0007669"/>
    <property type="project" value="InterPro"/>
</dbReference>
<dbReference type="InterPro" id="IPR001584">
    <property type="entry name" value="Integrase_cat-core"/>
</dbReference>
<proteinExistence type="predicted"/>
<dbReference type="AlphaFoldDB" id="A0A074Z0R3"/>
<dbReference type="Proteomes" id="UP000054324">
    <property type="component" value="Unassembled WGS sequence"/>
</dbReference>
<evidence type="ECO:0000313" key="3">
    <source>
        <dbReference type="Proteomes" id="UP000054324"/>
    </source>
</evidence>
<protein>
    <recommendedName>
        <fullName evidence="1">Integrase catalytic domain-containing protein</fullName>
    </recommendedName>
</protein>